<dbReference type="Proteomes" id="UP001341281">
    <property type="component" value="Chromosome 10"/>
</dbReference>
<gene>
    <name evidence="3" type="ORF">U9M48_042838</name>
</gene>
<sequence>RRLRGKTSPAKTDRGYELRSQGPATLGPDALDNLVSASRRSSSSSAPPPQPTTASASLSNPPTSPPSAAASATSTMSEPTTADLAKMIETLTTTVMNLQTIVTALQKEKSASSLGTGGGNDVRSIDLHQSLRIVLPSAADHGGGEGLDGLLQLGGRRTDVVRLVQANEGTSSWRRFTELLNLRYGPPLRSAPLAELAECRRTGTVVEYQDRFQALLPRAGPLRESQRVQLFTGGLQPPLSIDVRIQNPQSLAAAMSLARQFELREQYAAPAPRAPPRPLLPAPPPRLALPVLPGPRAATPAMISVKGRQIKHLTQAEQKERRRKGLCYNCDEKYTRGYNRVCQRLFLLEGIEEDDADGPTEESEEAAAEDAPVFTLQALAGVSFANTMQVAVALGSVALVALLDSGSTHNFISEAAARRSGLPLQ</sequence>
<name>A0AAQ3URL6_PASNO</name>
<dbReference type="PANTHER" id="PTHR15503">
    <property type="entry name" value="LDOC1 RELATED"/>
    <property type="match status" value="1"/>
</dbReference>
<feature type="compositionally biased region" description="Low complexity" evidence="1">
    <location>
        <begin position="36"/>
        <end position="45"/>
    </location>
</feature>
<evidence type="ECO:0000313" key="3">
    <source>
        <dbReference type="EMBL" id="WVZ97289.1"/>
    </source>
</evidence>
<reference evidence="3 4" key="1">
    <citation type="submission" date="2024-02" db="EMBL/GenBank/DDBJ databases">
        <title>High-quality chromosome-scale genome assembly of Pensacola bahiagrass (Paspalum notatum Flugge var. saurae).</title>
        <authorList>
            <person name="Vega J.M."/>
            <person name="Podio M."/>
            <person name="Orjuela J."/>
            <person name="Siena L.A."/>
            <person name="Pessino S.C."/>
            <person name="Combes M.C."/>
            <person name="Mariac C."/>
            <person name="Albertini E."/>
            <person name="Pupilli F."/>
            <person name="Ortiz J.P.A."/>
            <person name="Leblanc O."/>
        </authorList>
    </citation>
    <scope>NUCLEOTIDE SEQUENCE [LARGE SCALE GENOMIC DNA]</scope>
    <source>
        <strain evidence="3">R1</strain>
        <tissue evidence="3">Leaf</tissue>
    </source>
</reference>
<accession>A0AAQ3URL6</accession>
<proteinExistence type="predicted"/>
<feature type="domain" description="Retrotransposon gag" evidence="2">
    <location>
        <begin position="161"/>
        <end position="237"/>
    </location>
</feature>
<dbReference type="AlphaFoldDB" id="A0AAQ3URL6"/>
<organism evidence="3 4">
    <name type="scientific">Paspalum notatum var. saurae</name>
    <dbReference type="NCBI Taxonomy" id="547442"/>
    <lineage>
        <taxon>Eukaryota</taxon>
        <taxon>Viridiplantae</taxon>
        <taxon>Streptophyta</taxon>
        <taxon>Embryophyta</taxon>
        <taxon>Tracheophyta</taxon>
        <taxon>Spermatophyta</taxon>
        <taxon>Magnoliopsida</taxon>
        <taxon>Liliopsida</taxon>
        <taxon>Poales</taxon>
        <taxon>Poaceae</taxon>
        <taxon>PACMAD clade</taxon>
        <taxon>Panicoideae</taxon>
        <taxon>Andropogonodae</taxon>
        <taxon>Paspaleae</taxon>
        <taxon>Paspalinae</taxon>
        <taxon>Paspalum</taxon>
    </lineage>
</organism>
<feature type="non-terminal residue" evidence="3">
    <location>
        <position position="425"/>
    </location>
</feature>
<dbReference type="EMBL" id="CP144754">
    <property type="protein sequence ID" value="WVZ97289.1"/>
    <property type="molecule type" value="Genomic_DNA"/>
</dbReference>
<protein>
    <recommendedName>
        <fullName evidence="2">Retrotransposon gag domain-containing protein</fullName>
    </recommendedName>
</protein>
<evidence type="ECO:0000313" key="4">
    <source>
        <dbReference type="Proteomes" id="UP001341281"/>
    </source>
</evidence>
<feature type="compositionally biased region" description="Low complexity" evidence="1">
    <location>
        <begin position="52"/>
        <end position="79"/>
    </location>
</feature>
<evidence type="ECO:0000259" key="2">
    <source>
        <dbReference type="Pfam" id="PF03732"/>
    </source>
</evidence>
<feature type="region of interest" description="Disordered" evidence="1">
    <location>
        <begin position="1"/>
        <end position="79"/>
    </location>
</feature>
<evidence type="ECO:0000256" key="1">
    <source>
        <dbReference type="SAM" id="MobiDB-lite"/>
    </source>
</evidence>
<dbReference type="InterPro" id="IPR021109">
    <property type="entry name" value="Peptidase_aspartic_dom_sf"/>
</dbReference>
<keyword evidence="4" id="KW-1185">Reference proteome</keyword>
<dbReference type="Pfam" id="PF03732">
    <property type="entry name" value="Retrotrans_gag"/>
    <property type="match status" value="1"/>
</dbReference>
<dbReference type="Gene3D" id="2.40.70.10">
    <property type="entry name" value="Acid Proteases"/>
    <property type="match status" value="1"/>
</dbReference>
<dbReference type="PANTHER" id="PTHR15503:SF22">
    <property type="entry name" value="TRANSPOSON TY3-I GAG POLYPROTEIN"/>
    <property type="match status" value="1"/>
</dbReference>
<dbReference type="InterPro" id="IPR005162">
    <property type="entry name" value="Retrotrans_gag_dom"/>
</dbReference>
<dbReference type="InterPro" id="IPR032567">
    <property type="entry name" value="RTL1-rel"/>
</dbReference>